<protein>
    <recommendedName>
        <fullName evidence="3">thioredoxin-dependent peroxiredoxin</fullName>
        <ecNumber evidence="3">1.11.1.24</ecNumber>
    </recommendedName>
    <alternativeName>
        <fullName evidence="11">Bacterioferritin comigratory protein</fullName>
    </alternativeName>
    <alternativeName>
        <fullName evidence="9">Thioredoxin peroxidase</fullName>
    </alternativeName>
</protein>
<evidence type="ECO:0000256" key="7">
    <source>
        <dbReference type="ARBA" id="ARBA00023157"/>
    </source>
</evidence>
<dbReference type="InterPro" id="IPR024706">
    <property type="entry name" value="Peroxiredoxin_AhpC-typ"/>
</dbReference>
<evidence type="ECO:0000256" key="6">
    <source>
        <dbReference type="ARBA" id="ARBA00023002"/>
    </source>
</evidence>
<comment type="subunit">
    <text evidence="2">Monomer.</text>
</comment>
<accession>A0A8D4UVP8</accession>
<dbReference type="GO" id="GO:0008379">
    <property type="term" value="F:thioredoxin peroxidase activity"/>
    <property type="evidence" value="ECO:0007669"/>
    <property type="project" value="TreeGrafter"/>
</dbReference>
<evidence type="ECO:0000256" key="3">
    <source>
        <dbReference type="ARBA" id="ARBA00013017"/>
    </source>
</evidence>
<dbReference type="PANTHER" id="PTHR42801:SF4">
    <property type="entry name" value="AHPC_TSA FAMILY PROTEIN"/>
    <property type="match status" value="1"/>
</dbReference>
<dbReference type="InterPro" id="IPR050924">
    <property type="entry name" value="Peroxiredoxin_BCP/PrxQ"/>
</dbReference>
<dbReference type="InterPro" id="IPR036249">
    <property type="entry name" value="Thioredoxin-like_sf"/>
</dbReference>
<dbReference type="CDD" id="cd03017">
    <property type="entry name" value="PRX_BCP"/>
    <property type="match status" value="1"/>
</dbReference>
<comment type="function">
    <text evidence="1">Thiol-specific peroxidase that catalyzes the reduction of hydrogen peroxide and organic hydroperoxides to water and alcohols, respectively. Plays a role in cell protection against oxidative stress by detoxifying peroxides and as sensor of hydrogen peroxide-mediated signaling events.</text>
</comment>
<dbReference type="Proteomes" id="UP000320585">
    <property type="component" value="Chromosome"/>
</dbReference>
<proteinExistence type="inferred from homology"/>
<evidence type="ECO:0000313" key="15">
    <source>
        <dbReference type="EMBL" id="BBK25861.1"/>
    </source>
</evidence>
<dbReference type="KEGG" id="dho:Dia5BBH33_17960"/>
<name>A0A8D4UVP8_9FIRM</name>
<dbReference type="GO" id="GO:0034599">
    <property type="term" value="P:cellular response to oxidative stress"/>
    <property type="evidence" value="ECO:0007669"/>
    <property type="project" value="TreeGrafter"/>
</dbReference>
<evidence type="ECO:0000256" key="10">
    <source>
        <dbReference type="ARBA" id="ARBA00038489"/>
    </source>
</evidence>
<dbReference type="RefSeq" id="WP_022383050.1">
    <property type="nucleotide sequence ID" value="NZ_AP019697.1"/>
</dbReference>
<evidence type="ECO:0000256" key="4">
    <source>
        <dbReference type="ARBA" id="ARBA00022559"/>
    </source>
</evidence>
<keyword evidence="4" id="KW-0575">Peroxidase</keyword>
<dbReference type="PANTHER" id="PTHR42801">
    <property type="entry name" value="THIOREDOXIN-DEPENDENT PEROXIDE REDUCTASE"/>
    <property type="match status" value="1"/>
</dbReference>
<evidence type="ECO:0000259" key="14">
    <source>
        <dbReference type="PROSITE" id="PS51352"/>
    </source>
</evidence>
<dbReference type="GO" id="GO:0005737">
    <property type="term" value="C:cytoplasm"/>
    <property type="evidence" value="ECO:0007669"/>
    <property type="project" value="TreeGrafter"/>
</dbReference>
<dbReference type="FunFam" id="3.40.30.10:FF:000007">
    <property type="entry name" value="Thioredoxin-dependent thiol peroxidase"/>
    <property type="match status" value="1"/>
</dbReference>
<dbReference type="OrthoDB" id="9812811at2"/>
<dbReference type="GO" id="GO:0045454">
    <property type="term" value="P:cell redox homeostasis"/>
    <property type="evidence" value="ECO:0007669"/>
    <property type="project" value="TreeGrafter"/>
</dbReference>
<evidence type="ECO:0000256" key="8">
    <source>
        <dbReference type="ARBA" id="ARBA00023284"/>
    </source>
</evidence>
<evidence type="ECO:0000313" key="16">
    <source>
        <dbReference type="Proteomes" id="UP000320585"/>
    </source>
</evidence>
<dbReference type="EC" id="1.11.1.24" evidence="3"/>
<gene>
    <name evidence="15" type="ORF">Dia5BBH33_17960</name>
</gene>
<comment type="similarity">
    <text evidence="10">Belongs to the peroxiredoxin family. BCP/PrxQ subfamily.</text>
</comment>
<evidence type="ECO:0000256" key="11">
    <source>
        <dbReference type="ARBA" id="ARBA00041373"/>
    </source>
</evidence>
<reference evidence="16" key="1">
    <citation type="submission" date="2019-05" db="EMBL/GenBank/DDBJ databases">
        <title>Complete genome sequencing of Dialister sp. strain 5BBH33.</title>
        <authorList>
            <person name="Sakamoto M."/>
            <person name="Murakami T."/>
            <person name="Mori H."/>
        </authorList>
    </citation>
    <scope>NUCLEOTIDE SEQUENCE [LARGE SCALE GENOMIC DNA]</scope>
    <source>
        <strain evidence="16">5BBH33</strain>
    </source>
</reference>
<organism evidence="15 16">
    <name type="scientific">Dialister hominis</name>
    <dbReference type="NCBI Taxonomy" id="2582419"/>
    <lineage>
        <taxon>Bacteria</taxon>
        <taxon>Bacillati</taxon>
        <taxon>Bacillota</taxon>
        <taxon>Negativicutes</taxon>
        <taxon>Veillonellales</taxon>
        <taxon>Veillonellaceae</taxon>
        <taxon>Dialister</taxon>
    </lineage>
</organism>
<dbReference type="PROSITE" id="PS51352">
    <property type="entry name" value="THIOREDOXIN_2"/>
    <property type="match status" value="1"/>
</dbReference>
<feature type="active site" description="Cysteine sulfenic acid (-SOH) intermediate; for peroxidase activity" evidence="13">
    <location>
        <position position="45"/>
    </location>
</feature>
<evidence type="ECO:0000256" key="5">
    <source>
        <dbReference type="ARBA" id="ARBA00022862"/>
    </source>
</evidence>
<keyword evidence="5" id="KW-0049">Antioxidant</keyword>
<evidence type="ECO:0000256" key="9">
    <source>
        <dbReference type="ARBA" id="ARBA00032824"/>
    </source>
</evidence>
<comment type="catalytic activity">
    <reaction evidence="12">
        <text>a hydroperoxide + [thioredoxin]-dithiol = an alcohol + [thioredoxin]-disulfide + H2O</text>
        <dbReference type="Rhea" id="RHEA:62620"/>
        <dbReference type="Rhea" id="RHEA-COMP:10698"/>
        <dbReference type="Rhea" id="RHEA-COMP:10700"/>
        <dbReference type="ChEBI" id="CHEBI:15377"/>
        <dbReference type="ChEBI" id="CHEBI:29950"/>
        <dbReference type="ChEBI" id="CHEBI:30879"/>
        <dbReference type="ChEBI" id="CHEBI:35924"/>
        <dbReference type="ChEBI" id="CHEBI:50058"/>
        <dbReference type="EC" id="1.11.1.24"/>
    </reaction>
</comment>
<feature type="domain" description="Thioredoxin" evidence="14">
    <location>
        <begin position="3"/>
        <end position="154"/>
    </location>
</feature>
<dbReference type="InterPro" id="IPR000866">
    <property type="entry name" value="AhpC/TSA"/>
</dbReference>
<dbReference type="InterPro" id="IPR013766">
    <property type="entry name" value="Thioredoxin_domain"/>
</dbReference>
<dbReference type="SUPFAM" id="SSF52833">
    <property type="entry name" value="Thioredoxin-like"/>
    <property type="match status" value="1"/>
</dbReference>
<keyword evidence="8" id="KW-0676">Redox-active center</keyword>
<sequence length="154" mass="17276">MALEIGKKAPDFTLPSDSGKDVSLSDYLGKKVILYFYPKDNTSGCTLEAQAFRTHLADFEKLGYVVLGVSRDSVKKHCNFRDKNELNFPLLSDADEVVVNLYGVLKEKSMYGKKYMGIERSTFIIDEKGNLVKEYRKVKAASHVGDLLKDLVGK</sequence>
<keyword evidence="7" id="KW-1015">Disulfide bond</keyword>
<dbReference type="GeneID" id="92717009"/>
<dbReference type="AlphaFoldDB" id="A0A8D4UVP8"/>
<evidence type="ECO:0000256" key="12">
    <source>
        <dbReference type="ARBA" id="ARBA00049091"/>
    </source>
</evidence>
<keyword evidence="16" id="KW-1185">Reference proteome</keyword>
<dbReference type="Gene3D" id="3.40.30.10">
    <property type="entry name" value="Glutaredoxin"/>
    <property type="match status" value="1"/>
</dbReference>
<keyword evidence="6" id="KW-0560">Oxidoreductase</keyword>
<dbReference type="Pfam" id="PF00578">
    <property type="entry name" value="AhpC-TSA"/>
    <property type="match status" value="1"/>
</dbReference>
<evidence type="ECO:0000256" key="1">
    <source>
        <dbReference type="ARBA" id="ARBA00003330"/>
    </source>
</evidence>
<dbReference type="NCBIfam" id="NF006960">
    <property type="entry name" value="PRK09437.1"/>
    <property type="match status" value="1"/>
</dbReference>
<evidence type="ECO:0000256" key="13">
    <source>
        <dbReference type="PIRSR" id="PIRSR000239-1"/>
    </source>
</evidence>
<evidence type="ECO:0000256" key="2">
    <source>
        <dbReference type="ARBA" id="ARBA00011245"/>
    </source>
</evidence>
<dbReference type="PIRSF" id="PIRSF000239">
    <property type="entry name" value="AHPC"/>
    <property type="match status" value="1"/>
</dbReference>
<dbReference type="EMBL" id="AP019697">
    <property type="protein sequence ID" value="BBK25861.1"/>
    <property type="molecule type" value="Genomic_DNA"/>
</dbReference>